<dbReference type="AlphaFoldDB" id="A0A9X0HIS2"/>
<keyword evidence="2" id="KW-0732">Signal</keyword>
<accession>A0A9X0HIS2</accession>
<evidence type="ECO:0008006" key="5">
    <source>
        <dbReference type="Google" id="ProtNLM"/>
    </source>
</evidence>
<reference evidence="3 4" key="1">
    <citation type="submission" date="2015-11" db="EMBL/GenBank/DDBJ databases">
        <title>Solirubrum puertoriconensis gen. nov. an environmental bacteria isolated in Puerto Rico.</title>
        <authorList>
            <person name="Cuebas-Irizarry M.F."/>
            <person name="Montalvo-Rodriguez R."/>
        </authorList>
    </citation>
    <scope>NUCLEOTIDE SEQUENCE [LARGE SCALE GENOMIC DNA]</scope>
    <source>
        <strain evidence="3 4">MC1A</strain>
    </source>
</reference>
<organism evidence="3 4">
    <name type="scientific">Solirubrum puertoriconensis</name>
    <dbReference type="NCBI Taxonomy" id="1751427"/>
    <lineage>
        <taxon>Bacteria</taxon>
        <taxon>Pseudomonadati</taxon>
        <taxon>Bacteroidota</taxon>
        <taxon>Cytophagia</taxon>
        <taxon>Cytophagales</taxon>
    </lineage>
</organism>
<feature type="chain" id="PRO_5040895999" description="Gluconolactonase" evidence="2">
    <location>
        <begin position="32"/>
        <end position="308"/>
    </location>
</feature>
<dbReference type="RefSeq" id="WP_059072312.1">
    <property type="nucleotide sequence ID" value="NZ_LNAL01000008.1"/>
</dbReference>
<sequence>MATTSRWSTLKADAGRCALGALLLLSYGSHAQTATTPPSAPAAVRPAAQPSASQPAATAAAPALVRSITLPKPGPASLDRRGNLYVTDAQNNLRQFAADGQPLAVYSPPLPGHTASVEAWNTTKILVFYDDRQELQLLDRFMAPIGSTRLSELTEGGMVRTVTLAPDDNIWLLNESNLTLNQLGRGQQQRFTISTPLDLLLGRTKPDFRFLREYQNNLYLVDRTSGIWVFDNLGNYRKRLPYPGLSWVGFRGNELYYVQAGQVHFVDVYTAKERLLSIPTADVTQVLVGEQFLYTLTPAGVSVYRLPQ</sequence>
<dbReference type="Proteomes" id="UP000054223">
    <property type="component" value="Unassembled WGS sequence"/>
</dbReference>
<dbReference type="OrthoDB" id="1116010at2"/>
<feature type="region of interest" description="Disordered" evidence="1">
    <location>
        <begin position="34"/>
        <end position="58"/>
    </location>
</feature>
<feature type="signal peptide" evidence="2">
    <location>
        <begin position="1"/>
        <end position="31"/>
    </location>
</feature>
<keyword evidence="4" id="KW-1185">Reference proteome</keyword>
<gene>
    <name evidence="3" type="ORF">ASU33_04550</name>
</gene>
<proteinExistence type="predicted"/>
<evidence type="ECO:0000313" key="3">
    <source>
        <dbReference type="EMBL" id="KUG06617.1"/>
    </source>
</evidence>
<evidence type="ECO:0000256" key="2">
    <source>
        <dbReference type="SAM" id="SignalP"/>
    </source>
</evidence>
<dbReference type="EMBL" id="LNAL01000008">
    <property type="protein sequence ID" value="KUG06617.1"/>
    <property type="molecule type" value="Genomic_DNA"/>
</dbReference>
<comment type="caution">
    <text evidence="3">The sequence shown here is derived from an EMBL/GenBank/DDBJ whole genome shotgun (WGS) entry which is preliminary data.</text>
</comment>
<protein>
    <recommendedName>
        <fullName evidence="5">Gluconolactonase</fullName>
    </recommendedName>
</protein>
<evidence type="ECO:0000256" key="1">
    <source>
        <dbReference type="SAM" id="MobiDB-lite"/>
    </source>
</evidence>
<dbReference type="SUPFAM" id="SSF101898">
    <property type="entry name" value="NHL repeat"/>
    <property type="match status" value="1"/>
</dbReference>
<evidence type="ECO:0000313" key="4">
    <source>
        <dbReference type="Proteomes" id="UP000054223"/>
    </source>
</evidence>
<name>A0A9X0HIS2_SOLP1</name>